<evidence type="ECO:0000256" key="2">
    <source>
        <dbReference type="SAM" id="SignalP"/>
    </source>
</evidence>
<dbReference type="InterPro" id="IPR043137">
    <property type="entry name" value="GGT_ssub_C"/>
</dbReference>
<dbReference type="InterPro" id="IPR029055">
    <property type="entry name" value="Ntn_hydrolases_N"/>
</dbReference>
<dbReference type="EMBL" id="QAYE01000002">
    <property type="protein sequence ID" value="PTW48043.1"/>
    <property type="molecule type" value="Genomic_DNA"/>
</dbReference>
<dbReference type="OrthoDB" id="9781342at2"/>
<dbReference type="Gene3D" id="1.10.246.130">
    <property type="match status" value="1"/>
</dbReference>
<feature type="compositionally biased region" description="Gly residues" evidence="1">
    <location>
        <begin position="24"/>
        <end position="44"/>
    </location>
</feature>
<protein>
    <submittedName>
        <fullName evidence="3">Gamma-glutamyltranspeptidase/glutathione hydrolase</fullName>
    </submittedName>
</protein>
<feature type="region of interest" description="Disordered" evidence="1">
    <location>
        <begin position="543"/>
        <end position="562"/>
    </location>
</feature>
<keyword evidence="3" id="KW-0378">Hydrolase</keyword>
<dbReference type="InterPro" id="IPR043138">
    <property type="entry name" value="GGT_lsub"/>
</dbReference>
<name>A0A2T5U957_9SPHN</name>
<accession>A0A2T5U957</accession>
<evidence type="ECO:0000256" key="1">
    <source>
        <dbReference type="SAM" id="MobiDB-lite"/>
    </source>
</evidence>
<dbReference type="GO" id="GO:0016787">
    <property type="term" value="F:hydrolase activity"/>
    <property type="evidence" value="ECO:0007669"/>
    <property type="project" value="UniProtKB-KW"/>
</dbReference>
<dbReference type="PRINTS" id="PR01210">
    <property type="entry name" value="GGTRANSPTASE"/>
</dbReference>
<reference evidence="3 4" key="1">
    <citation type="submission" date="2018-04" db="EMBL/GenBank/DDBJ databases">
        <title>Genomic Encyclopedia of Type Strains, Phase III (KMG-III): the genomes of soil and plant-associated and newly described type strains.</title>
        <authorList>
            <person name="Whitman W."/>
        </authorList>
    </citation>
    <scope>NUCLEOTIDE SEQUENCE [LARGE SCALE GENOMIC DNA]</scope>
    <source>
        <strain evidence="3 4">MA-olki</strain>
    </source>
</reference>
<evidence type="ECO:0000313" key="3">
    <source>
        <dbReference type="EMBL" id="PTW48043.1"/>
    </source>
</evidence>
<keyword evidence="2" id="KW-0732">Signal</keyword>
<evidence type="ECO:0000313" key="4">
    <source>
        <dbReference type="Proteomes" id="UP000244013"/>
    </source>
</evidence>
<dbReference type="PANTHER" id="PTHR43881:SF1">
    <property type="entry name" value="GAMMA-GLUTAMYLTRANSPEPTIDASE (AFU_ORTHOLOGUE AFUA_4G13580)"/>
    <property type="match status" value="1"/>
</dbReference>
<dbReference type="RefSeq" id="WP_107952985.1">
    <property type="nucleotide sequence ID" value="NZ_QAYE01000002.1"/>
</dbReference>
<sequence>MRRRTFIAALPGAALLPGIGMAQGGQAGPGVPGKQGAPGPGQGGAPQPTTVTLPPRWIAGEDRFLRPDVAAGDRPVGASFASRTAAYGLNGAAGTAHPLATQAGIDILRRGGSAVDAAIAINACLGFLEPTSSGIGGDAYAMIWDPKQRKVVGLAGSGASPRGLSLETVRSRARGGALPPLGAVSVSVPGAVDAWWTMHQRYGRLPWAQLFEPAIAHAEAGSPVPDIIAYYIRRSMAAFRRPGNGIEETANALKTYGLADGKGPAIGQVFRNPDLARTYRAIAAGGRDAFYSGEIARVIDRYFKRIGGWLRLEDLAAHRSEWIAPHRTGYRGVDVHALGANTQGIATLQMLNILETFDLGDAGFQSPLSIHLQAEAKRLAYEDRARFYADPHFSKVPVEWLVSKEYARERAKLIRRDRILDPVHPGQAPSHGDTTYFSCADKDGMMVSMIQSNFRGMGSGLVADGLGFMFQDRGQLFSLRDGHPNIYAPGKRPFQTIIPGFATRGNDPWMSFGVMGGDMQPQGQTQIIVNRVDYGLEIQSAGDAPRWHHEGSSQSMGEDSAGLGPRGLLRLESGVPAATKQRLADIGWTIGEPDGGFGRYECVEHRMDGATRVYAAASEMRADGCALAY</sequence>
<comment type="caution">
    <text evidence="3">The sequence shown here is derived from an EMBL/GenBank/DDBJ whole genome shotgun (WGS) entry which is preliminary data.</text>
</comment>
<gene>
    <name evidence="3" type="ORF">C8J25_102132</name>
</gene>
<dbReference type="Pfam" id="PF01019">
    <property type="entry name" value="G_glu_transpept"/>
    <property type="match status" value="1"/>
</dbReference>
<dbReference type="SUPFAM" id="SSF56235">
    <property type="entry name" value="N-terminal nucleophile aminohydrolases (Ntn hydrolases)"/>
    <property type="match status" value="1"/>
</dbReference>
<feature type="chain" id="PRO_5015561635" evidence="2">
    <location>
        <begin position="23"/>
        <end position="629"/>
    </location>
</feature>
<dbReference type="GeneID" id="91005168"/>
<dbReference type="AlphaFoldDB" id="A0A2T5U957"/>
<dbReference type="PANTHER" id="PTHR43881">
    <property type="entry name" value="GAMMA-GLUTAMYLTRANSPEPTIDASE (AFU_ORTHOLOGUE AFUA_4G13580)"/>
    <property type="match status" value="1"/>
</dbReference>
<dbReference type="Proteomes" id="UP000244013">
    <property type="component" value="Unassembled WGS sequence"/>
</dbReference>
<proteinExistence type="predicted"/>
<feature type="region of interest" description="Disordered" evidence="1">
    <location>
        <begin position="24"/>
        <end position="51"/>
    </location>
</feature>
<dbReference type="Gene3D" id="3.60.20.40">
    <property type="match status" value="1"/>
</dbReference>
<dbReference type="InterPro" id="IPR052896">
    <property type="entry name" value="GGT-like_enzyme"/>
</dbReference>
<organism evidence="3 4">
    <name type="scientific">Sphingomonas faeni</name>
    <dbReference type="NCBI Taxonomy" id="185950"/>
    <lineage>
        <taxon>Bacteria</taxon>
        <taxon>Pseudomonadati</taxon>
        <taxon>Pseudomonadota</taxon>
        <taxon>Alphaproteobacteria</taxon>
        <taxon>Sphingomonadales</taxon>
        <taxon>Sphingomonadaceae</taxon>
        <taxon>Sphingomonas</taxon>
    </lineage>
</organism>
<feature type="signal peptide" evidence="2">
    <location>
        <begin position="1"/>
        <end position="22"/>
    </location>
</feature>